<dbReference type="InterPro" id="IPR020846">
    <property type="entry name" value="MFS_dom"/>
</dbReference>
<evidence type="ECO:0000256" key="7">
    <source>
        <dbReference type="ARBA" id="ARBA00023228"/>
    </source>
</evidence>
<evidence type="ECO:0000256" key="17">
    <source>
        <dbReference type="ARBA" id="ARBA00044903"/>
    </source>
</evidence>
<evidence type="ECO:0000256" key="18">
    <source>
        <dbReference type="ARBA" id="ARBA00044912"/>
    </source>
</evidence>
<dbReference type="Pfam" id="PF07690">
    <property type="entry name" value="MFS_1"/>
    <property type="match status" value="1"/>
</dbReference>
<comment type="catalytic activity">
    <reaction evidence="18">
        <text>L-histidyl-L-alpha-amino acid(out) = L-histidyl-L-alpha-amino acid(in)</text>
        <dbReference type="Rhea" id="RHEA:79379"/>
        <dbReference type="ChEBI" id="CHEBI:229964"/>
    </reaction>
</comment>
<evidence type="ECO:0000256" key="21">
    <source>
        <dbReference type="ARBA" id="ARBA00044985"/>
    </source>
</evidence>
<comment type="catalytic activity">
    <reaction evidence="11">
        <text>L-alpha-aminoacyl-L-histidine(out) = L-alpha-aminoacyl-L-histidine(in)</text>
        <dbReference type="Rhea" id="RHEA:79375"/>
        <dbReference type="ChEBI" id="CHEBI:229967"/>
    </reaction>
</comment>
<comment type="catalytic activity">
    <reaction evidence="16">
        <text>L-lysyl-L-lysine(out) = L-lysyl-L-lysine(in)</text>
        <dbReference type="Rhea" id="RHEA:79403"/>
        <dbReference type="ChEBI" id="CHEBI:229956"/>
    </reaction>
</comment>
<evidence type="ECO:0000256" key="15">
    <source>
        <dbReference type="ARBA" id="ARBA00044899"/>
    </source>
</evidence>
<evidence type="ECO:0000256" key="20">
    <source>
        <dbReference type="ARBA" id="ARBA00044924"/>
    </source>
</evidence>
<feature type="compositionally biased region" description="Polar residues" evidence="25">
    <location>
        <begin position="31"/>
        <end position="40"/>
    </location>
</feature>
<evidence type="ECO:0000256" key="25">
    <source>
        <dbReference type="SAM" id="MobiDB-lite"/>
    </source>
</evidence>
<evidence type="ECO:0000256" key="19">
    <source>
        <dbReference type="ARBA" id="ARBA00044919"/>
    </source>
</evidence>
<organism evidence="28 29">
    <name type="scientific">Hermetia illucens</name>
    <name type="common">Black soldier fly</name>
    <dbReference type="NCBI Taxonomy" id="343691"/>
    <lineage>
        <taxon>Eukaryota</taxon>
        <taxon>Metazoa</taxon>
        <taxon>Ecdysozoa</taxon>
        <taxon>Arthropoda</taxon>
        <taxon>Hexapoda</taxon>
        <taxon>Insecta</taxon>
        <taxon>Pterygota</taxon>
        <taxon>Neoptera</taxon>
        <taxon>Endopterygota</taxon>
        <taxon>Diptera</taxon>
        <taxon>Brachycera</taxon>
        <taxon>Stratiomyomorpha</taxon>
        <taxon>Stratiomyidae</taxon>
        <taxon>Hermetiinae</taxon>
        <taxon>Hermetia</taxon>
    </lineage>
</organism>
<comment type="catalytic activity">
    <reaction evidence="10">
        <text>L-alpha-aminoacyl-L-arginine(out) = L-alpha-aminoacyl-L-arginine(in)</text>
        <dbReference type="Rhea" id="RHEA:79367"/>
        <dbReference type="ChEBI" id="CHEBI:229968"/>
    </reaction>
</comment>
<comment type="function">
    <text evidence="23">Lysosomal dipeptide uniporter that selectively exports lysine, arginine or histidine-containing dipeptides with a net positive charge from the lysosome lumen into the cytosol. Could play a role in a specific type of protein O-glycosylation indirectly regulating macrophages migration and tissue invasion. Also essential for liver homeostasis.</text>
</comment>
<evidence type="ECO:0000256" key="5">
    <source>
        <dbReference type="ARBA" id="ARBA00022989"/>
    </source>
</evidence>
<evidence type="ECO:0000256" key="13">
    <source>
        <dbReference type="ARBA" id="ARBA00044893"/>
    </source>
</evidence>
<protein>
    <recommendedName>
        <fullName evidence="21">Lysosomal dipeptide transporter MFSD1</fullName>
    </recommendedName>
    <alternativeName>
        <fullName evidence="22">Major facilitator superfamily domain-containing protein 1</fullName>
    </alternativeName>
</protein>
<keyword evidence="7" id="KW-0458">Lysosome</keyword>
<keyword evidence="29" id="KW-1185">Reference proteome</keyword>
<evidence type="ECO:0000259" key="27">
    <source>
        <dbReference type="PROSITE" id="PS50850"/>
    </source>
</evidence>
<comment type="catalytic activity">
    <reaction evidence="17">
        <text>L-arginyl-glycine(out) = L-arginyl-glycine(in)</text>
        <dbReference type="Rhea" id="RHEA:79391"/>
        <dbReference type="ChEBI" id="CHEBI:229955"/>
    </reaction>
</comment>
<name>A0A7R8UFU5_HERIL</name>
<feature type="transmembrane region" description="Helical" evidence="26">
    <location>
        <begin position="206"/>
        <end position="227"/>
    </location>
</feature>
<keyword evidence="3" id="KW-0813">Transport</keyword>
<evidence type="ECO:0000256" key="26">
    <source>
        <dbReference type="SAM" id="Phobius"/>
    </source>
</evidence>
<dbReference type="PROSITE" id="PS50850">
    <property type="entry name" value="MFS"/>
    <property type="match status" value="1"/>
</dbReference>
<evidence type="ECO:0000256" key="23">
    <source>
        <dbReference type="ARBA" id="ARBA00045709"/>
    </source>
</evidence>
<proteinExistence type="inferred from homology"/>
<evidence type="ECO:0000256" key="4">
    <source>
        <dbReference type="ARBA" id="ARBA00022692"/>
    </source>
</evidence>
<feature type="transmembrane region" description="Helical" evidence="26">
    <location>
        <begin position="324"/>
        <end position="344"/>
    </location>
</feature>
<evidence type="ECO:0000256" key="24">
    <source>
        <dbReference type="ARBA" id="ARBA00046376"/>
    </source>
</evidence>
<feature type="transmembrane region" description="Helical" evidence="26">
    <location>
        <begin position="391"/>
        <end position="413"/>
    </location>
</feature>
<feature type="region of interest" description="Disordered" evidence="25">
    <location>
        <begin position="543"/>
        <end position="576"/>
    </location>
</feature>
<comment type="catalytic activity">
    <reaction evidence="15">
        <text>L-arginyl-L-alpha-amino acid(out) = L-arginyl-L-alpha-amino acid(in)</text>
        <dbReference type="Rhea" id="RHEA:79371"/>
        <dbReference type="ChEBI" id="CHEBI:84315"/>
    </reaction>
</comment>
<comment type="catalytic activity">
    <reaction evidence="8">
        <text>L-lysyl-L-alanine(out) = L-lysyl-L-alanine(in)</text>
        <dbReference type="Rhea" id="RHEA:79399"/>
        <dbReference type="ChEBI" id="CHEBI:229954"/>
    </reaction>
</comment>
<dbReference type="OrthoDB" id="424834at2759"/>
<dbReference type="InterPro" id="IPR011701">
    <property type="entry name" value="MFS"/>
</dbReference>
<evidence type="ECO:0000313" key="28">
    <source>
        <dbReference type="EMBL" id="CAD7080083.1"/>
    </source>
</evidence>
<feature type="transmembrane region" description="Helical" evidence="26">
    <location>
        <begin position="484"/>
        <end position="503"/>
    </location>
</feature>
<feature type="transmembrane region" description="Helical" evidence="26">
    <location>
        <begin position="364"/>
        <end position="384"/>
    </location>
</feature>
<dbReference type="GO" id="GO:0005765">
    <property type="term" value="C:lysosomal membrane"/>
    <property type="evidence" value="ECO:0007669"/>
    <property type="project" value="UniProtKB-SubCell"/>
</dbReference>
<dbReference type="InterPro" id="IPR036259">
    <property type="entry name" value="MFS_trans_sf"/>
</dbReference>
<dbReference type="FunCoup" id="A0A7R8UFU5">
    <property type="interactions" value="1214"/>
</dbReference>
<keyword evidence="5 26" id="KW-1133">Transmembrane helix</keyword>
<comment type="catalytic activity">
    <reaction evidence="19">
        <text>L-alanyl-L-lysine(out) = L-alanyl-L-lysine(in)</text>
        <dbReference type="Rhea" id="RHEA:79415"/>
        <dbReference type="ChEBI" id="CHEBI:192470"/>
    </reaction>
</comment>
<comment type="subcellular location">
    <subcellularLocation>
        <location evidence="1">Lysosome membrane</location>
        <topology evidence="1">Multi-pass membrane protein</topology>
    </subcellularLocation>
</comment>
<dbReference type="Gene3D" id="1.20.1250.20">
    <property type="entry name" value="MFS general substrate transporter like domains"/>
    <property type="match status" value="2"/>
</dbReference>
<reference evidence="28 29" key="1">
    <citation type="submission" date="2020-11" db="EMBL/GenBank/DDBJ databases">
        <authorList>
            <person name="Wallbank WR R."/>
            <person name="Pardo Diaz C."/>
            <person name="Kozak K."/>
            <person name="Martin S."/>
            <person name="Jiggins C."/>
            <person name="Moest M."/>
            <person name="Warren A I."/>
            <person name="Generalovic N T."/>
            <person name="Byers J.R.P. K."/>
            <person name="Montejo-Kovacevich G."/>
            <person name="Yen C E."/>
        </authorList>
    </citation>
    <scope>NUCLEOTIDE SEQUENCE [LARGE SCALE GENOMIC DNA]</scope>
</reference>
<evidence type="ECO:0000256" key="6">
    <source>
        <dbReference type="ARBA" id="ARBA00023136"/>
    </source>
</evidence>
<evidence type="ECO:0000256" key="14">
    <source>
        <dbReference type="ARBA" id="ARBA00044898"/>
    </source>
</evidence>
<dbReference type="SUPFAM" id="SSF103473">
    <property type="entry name" value="MFS general substrate transporter"/>
    <property type="match status" value="1"/>
</dbReference>
<comment type="similarity">
    <text evidence="2">Belongs to the major facilitator superfamily.</text>
</comment>
<evidence type="ECO:0000313" key="29">
    <source>
        <dbReference type="Proteomes" id="UP000594454"/>
    </source>
</evidence>
<comment type="catalytic activity">
    <reaction evidence="14">
        <text>L-aspartyl-L-lysine(out) = L-aspartyl-L-lysine(in)</text>
        <dbReference type="Rhea" id="RHEA:79411"/>
        <dbReference type="ChEBI" id="CHEBI:229953"/>
    </reaction>
</comment>
<evidence type="ECO:0000256" key="2">
    <source>
        <dbReference type="ARBA" id="ARBA00008335"/>
    </source>
</evidence>
<comment type="catalytic activity">
    <reaction evidence="9">
        <text>L-histidyl-glycine(out) = L-histidyl-glycine(in)</text>
        <dbReference type="Rhea" id="RHEA:79395"/>
        <dbReference type="ChEBI" id="CHEBI:229957"/>
    </reaction>
</comment>
<feature type="transmembrane region" description="Helical" evidence="26">
    <location>
        <begin position="234"/>
        <end position="253"/>
    </location>
</feature>
<evidence type="ECO:0000256" key="22">
    <source>
        <dbReference type="ARBA" id="ARBA00045018"/>
    </source>
</evidence>
<feature type="domain" description="Major facilitator superfamily (MFS) profile" evidence="27">
    <location>
        <begin position="103"/>
        <end position="508"/>
    </location>
</feature>
<evidence type="ECO:0000256" key="9">
    <source>
        <dbReference type="ARBA" id="ARBA00044878"/>
    </source>
</evidence>
<gene>
    <name evidence="28" type="ORF">HERILL_LOCUS3259</name>
</gene>
<keyword evidence="4 26" id="KW-0812">Transmembrane</keyword>
<evidence type="ECO:0000256" key="3">
    <source>
        <dbReference type="ARBA" id="ARBA00022448"/>
    </source>
</evidence>
<feature type="transmembrane region" description="Helical" evidence="26">
    <location>
        <begin position="177"/>
        <end position="200"/>
    </location>
</feature>
<feature type="transmembrane region" description="Helical" evidence="26">
    <location>
        <begin position="105"/>
        <end position="122"/>
    </location>
</feature>
<evidence type="ECO:0000256" key="10">
    <source>
        <dbReference type="ARBA" id="ARBA00044881"/>
    </source>
</evidence>
<dbReference type="GO" id="GO:0022857">
    <property type="term" value="F:transmembrane transporter activity"/>
    <property type="evidence" value="ECO:0007669"/>
    <property type="project" value="InterPro"/>
</dbReference>
<dbReference type="InParanoid" id="A0A7R8UFU5"/>
<dbReference type="EMBL" id="LR899009">
    <property type="protein sequence ID" value="CAD7080083.1"/>
    <property type="molecule type" value="Genomic_DNA"/>
</dbReference>
<dbReference type="PANTHER" id="PTHR23512">
    <property type="entry name" value="MAJOR FACILITATOR SUPERFAMILY DOMAIN-CONTAINING PROTEIN 1"/>
    <property type="match status" value="1"/>
</dbReference>
<feature type="compositionally biased region" description="Polar residues" evidence="25">
    <location>
        <begin position="51"/>
        <end position="62"/>
    </location>
</feature>
<sequence>MIEAENFELSLPRHDTRFKKTATNVGKRIRTNFTTNTSPPSKDHTGCPDFASQQKMPANNDTDPILDETIPYRGLGDQEDNELDPELTGCGASACCNPASPVHRFIALIFMCLLGFGSYFCYDNPGALRDHFKPDLDINTTQFTLLYSIYSWPNVVLCFIGGFLIDRVFGIRMGTIIYLFVLLVGQILFATGAILDRFWIMVVGRFIFGIGAESLAVAQNNYAVVWFKGKELNMVFGLQLSFARVGSTVNFIVMEPLYKYVNTIYKGHSAIGVVLLLAALTCVMSFMCALVLGWMDKRAQRILRRVDNPTGETARLSDVVTFKATFWMVSIICVAYYVAIFPFIALGKGFFINKFHFTPDQANAVTSIVYIISAVASPLFGFIIDRAGRNVTWMLLSISSTIGAHFILGFTYLNPYVGMVLMGISYSMLASSLWPLVALIVPEYQLGTAYGICQSVQNLGLAVVSIIAGAILDACDQDFTWLEIFFIGWLTVALLSTFVIFFYDKRTRGNLNMTPRQRVTFAEAITSSATDRLIGSASVDVVNPDDMGSGNDSPVARHRNNRGARDPESDQEPLLN</sequence>
<comment type="catalytic activity">
    <reaction evidence="12">
        <text>L-lysyl-L-alpha-amino acid(out) = L-lysyl-L-alpha-amino acid(in)</text>
        <dbReference type="Rhea" id="RHEA:79387"/>
        <dbReference type="ChEBI" id="CHEBI:229965"/>
    </reaction>
</comment>
<evidence type="ECO:0000256" key="12">
    <source>
        <dbReference type="ARBA" id="ARBA00044891"/>
    </source>
</evidence>
<feature type="region of interest" description="Disordered" evidence="25">
    <location>
        <begin position="31"/>
        <end position="63"/>
    </location>
</feature>
<dbReference type="PANTHER" id="PTHR23512:SF3">
    <property type="entry name" value="MAJOR FACILITATOR SUPERFAMILY DOMAIN-CONTAINING PROTEIN 1"/>
    <property type="match status" value="1"/>
</dbReference>
<comment type="catalytic activity">
    <reaction evidence="13">
        <text>L-alpha-aminoacyl-L-lysine(out) = L-alpha-aminoacyl-L-lysine(in)</text>
        <dbReference type="Rhea" id="RHEA:79383"/>
        <dbReference type="ChEBI" id="CHEBI:229966"/>
    </reaction>
</comment>
<comment type="subunit">
    <text evidence="24">Homodimer. Interacts with lysosomal protein GLMP (via lumenal domain); the interaction starts while both proteins are still in the endoplasmic reticulum and is required for stabilization of MFSD1 in lysosomes but has no direct effect on its targeting to lysosomes or transporter activity.</text>
</comment>
<evidence type="ECO:0000256" key="11">
    <source>
        <dbReference type="ARBA" id="ARBA00044884"/>
    </source>
</evidence>
<evidence type="ECO:0000256" key="8">
    <source>
        <dbReference type="ARBA" id="ARBA00044876"/>
    </source>
</evidence>
<evidence type="ECO:0000256" key="1">
    <source>
        <dbReference type="ARBA" id="ARBA00004155"/>
    </source>
</evidence>
<dbReference type="InterPro" id="IPR052187">
    <property type="entry name" value="MFSD1"/>
</dbReference>
<evidence type="ECO:0000256" key="16">
    <source>
        <dbReference type="ARBA" id="ARBA00044900"/>
    </source>
</evidence>
<feature type="transmembrane region" description="Helical" evidence="26">
    <location>
        <begin position="273"/>
        <end position="295"/>
    </location>
</feature>
<dbReference type="Proteomes" id="UP000594454">
    <property type="component" value="Chromosome 1"/>
</dbReference>
<feature type="transmembrane region" description="Helical" evidence="26">
    <location>
        <begin position="448"/>
        <end position="472"/>
    </location>
</feature>
<feature type="transmembrane region" description="Helical" evidence="26">
    <location>
        <begin position="419"/>
        <end position="441"/>
    </location>
</feature>
<accession>A0A7R8UFU5</accession>
<dbReference type="AlphaFoldDB" id="A0A7R8UFU5"/>
<dbReference type="CDD" id="cd17340">
    <property type="entry name" value="MFS_MFSD1"/>
    <property type="match status" value="1"/>
</dbReference>
<keyword evidence="6 26" id="KW-0472">Membrane</keyword>
<comment type="catalytic activity">
    <reaction evidence="20">
        <text>L-lysyl-glycine(out) = L-lysyl-glycine(in)</text>
        <dbReference type="Rhea" id="RHEA:79407"/>
        <dbReference type="ChEBI" id="CHEBI:191202"/>
    </reaction>
</comment>
<feature type="transmembrane region" description="Helical" evidence="26">
    <location>
        <begin position="142"/>
        <end position="165"/>
    </location>
</feature>